<dbReference type="EMBL" id="VTDN01000002">
    <property type="protein sequence ID" value="MEB5475985.1"/>
    <property type="molecule type" value="Genomic_DNA"/>
</dbReference>
<evidence type="ECO:0008006" key="4">
    <source>
        <dbReference type="Google" id="ProtNLM"/>
    </source>
</evidence>
<name>A0ABU6DQ66_9GAMM</name>
<keyword evidence="3" id="KW-1185">Reference proteome</keyword>
<evidence type="ECO:0000256" key="1">
    <source>
        <dbReference type="SAM" id="MobiDB-lite"/>
    </source>
</evidence>
<reference evidence="2 3" key="1">
    <citation type="submission" date="2019-08" db="EMBL/GenBank/DDBJ databases">
        <title>Five species of Acinetobacter isolated from floral nectar and animal pollinators.</title>
        <authorList>
            <person name="Hendry T.A."/>
        </authorList>
    </citation>
    <scope>NUCLEOTIDE SEQUENCE [LARGE SCALE GENOMIC DNA]</scope>
    <source>
        <strain evidence="2 3">MD18.27</strain>
    </source>
</reference>
<proteinExistence type="predicted"/>
<accession>A0ABU6DQ66</accession>
<protein>
    <recommendedName>
        <fullName evidence="4">DUF4376 domain-containing protein</fullName>
    </recommendedName>
</protein>
<feature type="compositionally biased region" description="Polar residues" evidence="1">
    <location>
        <begin position="137"/>
        <end position="147"/>
    </location>
</feature>
<comment type="caution">
    <text evidence="2">The sequence shown here is derived from an EMBL/GenBank/DDBJ whole genome shotgun (WGS) entry which is preliminary data.</text>
</comment>
<evidence type="ECO:0000313" key="3">
    <source>
        <dbReference type="Proteomes" id="UP001339883"/>
    </source>
</evidence>
<evidence type="ECO:0000313" key="2">
    <source>
        <dbReference type="EMBL" id="MEB5475985.1"/>
    </source>
</evidence>
<feature type="region of interest" description="Disordered" evidence="1">
    <location>
        <begin position="128"/>
        <end position="147"/>
    </location>
</feature>
<gene>
    <name evidence="2" type="ORF">I2F25_02745</name>
</gene>
<sequence>MLIKIEQPPKAEFSQVWCDYKDGVRLLIASSNKPSFNRALELNNMQAEQELQGAKAITDDTAEGSKLAFNRAISHLLLGWTGIDAEPNKPFEYSAKNAEILCTQTQESLEIATFVINKAFELEKDRTTTLAEEVGKSSDSTSNESTE</sequence>
<dbReference type="RefSeq" id="WP_196337911.1">
    <property type="nucleotide sequence ID" value="NZ_VTDN01000002.1"/>
</dbReference>
<dbReference type="Proteomes" id="UP001339883">
    <property type="component" value="Unassembled WGS sequence"/>
</dbReference>
<organism evidence="2 3">
    <name type="scientific">Acinetobacter pollinis</name>
    <dbReference type="NCBI Taxonomy" id="2605270"/>
    <lineage>
        <taxon>Bacteria</taxon>
        <taxon>Pseudomonadati</taxon>
        <taxon>Pseudomonadota</taxon>
        <taxon>Gammaproteobacteria</taxon>
        <taxon>Moraxellales</taxon>
        <taxon>Moraxellaceae</taxon>
        <taxon>Acinetobacter</taxon>
    </lineage>
</organism>